<accession>A0ABP7HAC1</accession>
<evidence type="ECO:0000313" key="2">
    <source>
        <dbReference type="Proteomes" id="UP001500888"/>
    </source>
</evidence>
<sequence>MSPPTLRLPRERPCHMGTSTLRPLWEGDGLRGMKAFAVRLPRDGGSCRVGVFAVRFLRVWGGLRGVGAFSLLGSWDVGGRL</sequence>
<keyword evidence="2" id="KW-1185">Reference proteome</keyword>
<organism evidence="1 2">
    <name type="scientific">Sphaerisporangium flaviroseum</name>
    <dbReference type="NCBI Taxonomy" id="509199"/>
    <lineage>
        <taxon>Bacteria</taxon>
        <taxon>Bacillati</taxon>
        <taxon>Actinomycetota</taxon>
        <taxon>Actinomycetes</taxon>
        <taxon>Streptosporangiales</taxon>
        <taxon>Streptosporangiaceae</taxon>
        <taxon>Sphaerisporangium</taxon>
    </lineage>
</organism>
<dbReference type="EMBL" id="BAAAZR010000001">
    <property type="protein sequence ID" value="GAA3789503.1"/>
    <property type="molecule type" value="Genomic_DNA"/>
</dbReference>
<gene>
    <name evidence="1" type="ORF">GCM10022226_05270</name>
</gene>
<protein>
    <submittedName>
        <fullName evidence="1">Uncharacterized protein</fullName>
    </submittedName>
</protein>
<evidence type="ECO:0000313" key="1">
    <source>
        <dbReference type="EMBL" id="GAA3789503.1"/>
    </source>
</evidence>
<comment type="caution">
    <text evidence="1">The sequence shown here is derived from an EMBL/GenBank/DDBJ whole genome shotgun (WGS) entry which is preliminary data.</text>
</comment>
<reference evidence="2" key="1">
    <citation type="journal article" date="2019" name="Int. J. Syst. Evol. Microbiol.">
        <title>The Global Catalogue of Microorganisms (GCM) 10K type strain sequencing project: providing services to taxonomists for standard genome sequencing and annotation.</title>
        <authorList>
            <consortium name="The Broad Institute Genomics Platform"/>
            <consortium name="The Broad Institute Genome Sequencing Center for Infectious Disease"/>
            <person name="Wu L."/>
            <person name="Ma J."/>
        </authorList>
    </citation>
    <scope>NUCLEOTIDE SEQUENCE [LARGE SCALE GENOMIC DNA]</scope>
    <source>
        <strain evidence="2">JCM 16908</strain>
    </source>
</reference>
<proteinExistence type="predicted"/>
<name>A0ABP7HAC1_9ACTN</name>
<dbReference type="Proteomes" id="UP001500888">
    <property type="component" value="Unassembled WGS sequence"/>
</dbReference>